<dbReference type="GO" id="GO:0003677">
    <property type="term" value="F:DNA binding"/>
    <property type="evidence" value="ECO:0007669"/>
    <property type="project" value="UniProtKB-UniRule"/>
</dbReference>
<comment type="caution">
    <text evidence="13">The sequence shown here is derived from an EMBL/GenBank/DDBJ whole genome shotgun (WGS) entry which is preliminary data.</text>
</comment>
<dbReference type="NCBIfam" id="TIGR02225">
    <property type="entry name" value="recomb_XerD"/>
    <property type="match status" value="1"/>
</dbReference>
<dbReference type="RefSeq" id="WP_174408206.1">
    <property type="nucleotide sequence ID" value="NZ_BLVP01000001.1"/>
</dbReference>
<keyword evidence="14" id="KW-1185">Reference proteome</keyword>
<comment type="subcellular location">
    <subcellularLocation>
        <location evidence="1 10">Cytoplasm</location>
    </subcellularLocation>
</comment>
<dbReference type="InterPro" id="IPR004107">
    <property type="entry name" value="Integrase_SAM-like_N"/>
</dbReference>
<dbReference type="InterPro" id="IPR011010">
    <property type="entry name" value="DNA_brk_join_enz"/>
</dbReference>
<feature type="active site" evidence="10">
    <location>
        <position position="255"/>
    </location>
</feature>
<evidence type="ECO:0000256" key="2">
    <source>
        <dbReference type="ARBA" id="ARBA00010450"/>
    </source>
</evidence>
<feature type="domain" description="Core-binding (CB)" evidence="12">
    <location>
        <begin position="13"/>
        <end position="98"/>
    </location>
</feature>
<comment type="function">
    <text evidence="10">Site-specific tyrosine recombinase, which acts by catalyzing the cutting and rejoining of the recombining DNA molecules. The XerC-XerD complex is essential to convert dimers of the bacterial chromosome into monomers to permit their segregation at cell division. It also contributes to the segregational stability of plasmids.</text>
</comment>
<evidence type="ECO:0000256" key="10">
    <source>
        <dbReference type="HAMAP-Rule" id="MF_01808"/>
    </source>
</evidence>
<dbReference type="Gene3D" id="1.10.150.130">
    <property type="match status" value="1"/>
</dbReference>
<evidence type="ECO:0000256" key="3">
    <source>
        <dbReference type="ARBA" id="ARBA00022490"/>
    </source>
</evidence>
<dbReference type="CDD" id="cd00798">
    <property type="entry name" value="INT_XerDC_C"/>
    <property type="match status" value="1"/>
</dbReference>
<dbReference type="Gene3D" id="1.10.443.10">
    <property type="entry name" value="Intergrase catalytic core"/>
    <property type="match status" value="1"/>
</dbReference>
<dbReference type="GO" id="GO:0009037">
    <property type="term" value="F:tyrosine-based site-specific recombinase activity"/>
    <property type="evidence" value="ECO:0007669"/>
    <property type="project" value="UniProtKB-UniRule"/>
</dbReference>
<keyword evidence="9 10" id="KW-0131">Cell cycle</keyword>
<evidence type="ECO:0000259" key="12">
    <source>
        <dbReference type="PROSITE" id="PS51900"/>
    </source>
</evidence>
<evidence type="ECO:0000256" key="8">
    <source>
        <dbReference type="ARBA" id="ARBA00023172"/>
    </source>
</evidence>
<sequence>MKALLTDTPPVVQPSHPLVDNYLQHLLVTRGLAENTIASYSTDLQGFLLFLEEKRCPLESVNDQSLFLYIMHLRRRGLNSRSLARHLSALRGFFAHCMEEGDLGENPVQYLESPKLPKTLPDVLSQDEMAAILAQPDLRTKLGFRDRTMLELLYAAGMRVSELIAMTPVDFDSQTGLIRIFGKGAKERIVPVHSSAAGFVEAYLRDWRPAFSPVQNNVFLNRSGKGLTRQAVWKAIQRYVLQANIRKNVSPHSFRHSFATHLLDGGADLRTVQLLLGHADIAATEIYTHVQAERLRQIHQQYHPRSRM</sequence>
<keyword evidence="5 10" id="KW-0159">Chromosome partition</keyword>
<dbReference type="InterPro" id="IPR050090">
    <property type="entry name" value="Tyrosine_recombinase_XerCD"/>
</dbReference>
<feature type="active site" evidence="10">
    <location>
        <position position="278"/>
    </location>
</feature>
<feature type="active site" evidence="10">
    <location>
        <position position="159"/>
    </location>
</feature>
<dbReference type="Proteomes" id="UP000503820">
    <property type="component" value="Unassembled WGS sequence"/>
</dbReference>
<dbReference type="Pfam" id="PF02899">
    <property type="entry name" value="Phage_int_SAM_1"/>
    <property type="match status" value="1"/>
</dbReference>
<accession>A0A7J0BP60</accession>
<proteinExistence type="inferred from homology"/>
<dbReference type="SUPFAM" id="SSF56349">
    <property type="entry name" value="DNA breaking-rejoining enzymes"/>
    <property type="match status" value="1"/>
</dbReference>
<comment type="similarity">
    <text evidence="10">Belongs to the 'phage' integrase family. XerC subfamily.</text>
</comment>
<evidence type="ECO:0000256" key="5">
    <source>
        <dbReference type="ARBA" id="ARBA00022829"/>
    </source>
</evidence>
<dbReference type="InterPro" id="IPR013762">
    <property type="entry name" value="Integrase-like_cat_sf"/>
</dbReference>
<feature type="active site" evidence="10">
    <location>
        <position position="183"/>
    </location>
</feature>
<dbReference type="AlphaFoldDB" id="A0A7J0BP60"/>
<dbReference type="GO" id="GO:0005737">
    <property type="term" value="C:cytoplasm"/>
    <property type="evidence" value="ECO:0007669"/>
    <property type="project" value="UniProtKB-SubCell"/>
</dbReference>
<dbReference type="InterPro" id="IPR011932">
    <property type="entry name" value="Recomb_XerD"/>
</dbReference>
<evidence type="ECO:0000256" key="9">
    <source>
        <dbReference type="ARBA" id="ARBA00023306"/>
    </source>
</evidence>
<name>A0A7J0BP60_9BACT</name>
<dbReference type="PROSITE" id="PS51900">
    <property type="entry name" value="CB"/>
    <property type="match status" value="1"/>
</dbReference>
<dbReference type="PROSITE" id="PS51898">
    <property type="entry name" value="TYR_RECOMBINASE"/>
    <property type="match status" value="1"/>
</dbReference>
<comment type="subunit">
    <text evidence="10">Forms a cyclic heterotetrameric complex composed of two molecules of XerC and two molecules of XerD.</text>
</comment>
<feature type="active site" evidence="10">
    <location>
        <position position="252"/>
    </location>
</feature>
<evidence type="ECO:0000256" key="6">
    <source>
        <dbReference type="ARBA" id="ARBA00022908"/>
    </source>
</evidence>
<keyword evidence="3 10" id="KW-0963">Cytoplasm</keyword>
<evidence type="ECO:0000259" key="11">
    <source>
        <dbReference type="PROSITE" id="PS51898"/>
    </source>
</evidence>
<keyword evidence="7 10" id="KW-0238">DNA-binding</keyword>
<dbReference type="EMBL" id="BLVP01000001">
    <property type="protein sequence ID" value="GFM35487.1"/>
    <property type="molecule type" value="Genomic_DNA"/>
</dbReference>
<dbReference type="PANTHER" id="PTHR30349">
    <property type="entry name" value="PHAGE INTEGRASE-RELATED"/>
    <property type="match status" value="1"/>
</dbReference>
<keyword evidence="4 10" id="KW-0132">Cell division</keyword>
<dbReference type="InterPro" id="IPR023009">
    <property type="entry name" value="Tyrosine_recombinase_XerC/XerD"/>
</dbReference>
<evidence type="ECO:0000256" key="1">
    <source>
        <dbReference type="ARBA" id="ARBA00004496"/>
    </source>
</evidence>
<dbReference type="GO" id="GO:0051301">
    <property type="term" value="P:cell division"/>
    <property type="evidence" value="ECO:0007669"/>
    <property type="project" value="UniProtKB-KW"/>
</dbReference>
<evidence type="ECO:0000313" key="14">
    <source>
        <dbReference type="Proteomes" id="UP000503820"/>
    </source>
</evidence>
<feature type="active site" description="O-(3'-phospho-DNA)-tyrosine intermediate" evidence="10">
    <location>
        <position position="287"/>
    </location>
</feature>
<comment type="similarity">
    <text evidence="2">Belongs to the 'phage' integrase family. XerD subfamily.</text>
</comment>
<dbReference type="GO" id="GO:0007059">
    <property type="term" value="P:chromosome segregation"/>
    <property type="evidence" value="ECO:0007669"/>
    <property type="project" value="UniProtKB-UniRule"/>
</dbReference>
<keyword evidence="6 10" id="KW-0229">DNA integration</keyword>
<gene>
    <name evidence="10 13" type="primary">xerC</name>
    <name evidence="13" type="ORF">DSM19430T_01710</name>
</gene>
<dbReference type="GO" id="GO:0006313">
    <property type="term" value="P:DNA transposition"/>
    <property type="evidence" value="ECO:0007669"/>
    <property type="project" value="UniProtKB-UniRule"/>
</dbReference>
<dbReference type="InterPro" id="IPR044068">
    <property type="entry name" value="CB"/>
</dbReference>
<dbReference type="NCBIfam" id="NF001399">
    <property type="entry name" value="PRK00283.1"/>
    <property type="match status" value="1"/>
</dbReference>
<evidence type="ECO:0000256" key="4">
    <source>
        <dbReference type="ARBA" id="ARBA00022618"/>
    </source>
</evidence>
<dbReference type="InterPro" id="IPR010998">
    <property type="entry name" value="Integrase_recombinase_N"/>
</dbReference>
<keyword evidence="8 10" id="KW-0233">DNA recombination</keyword>
<reference evidence="13 14" key="1">
    <citation type="submission" date="2020-05" db="EMBL/GenBank/DDBJ databases">
        <title>Draft genome sequence of Desulfovibrio psychrotolerans JS1T.</title>
        <authorList>
            <person name="Ueno A."/>
            <person name="Tamazawa S."/>
            <person name="Tamamura S."/>
            <person name="Murakami T."/>
            <person name="Kiyama T."/>
            <person name="Inomata H."/>
            <person name="Amano Y."/>
            <person name="Miyakawa K."/>
            <person name="Tamaki H."/>
            <person name="Naganuma T."/>
            <person name="Kaneko K."/>
        </authorList>
    </citation>
    <scope>NUCLEOTIDE SEQUENCE [LARGE SCALE GENOMIC DNA]</scope>
    <source>
        <strain evidence="13 14">JS1</strain>
    </source>
</reference>
<evidence type="ECO:0000256" key="7">
    <source>
        <dbReference type="ARBA" id="ARBA00023125"/>
    </source>
</evidence>
<dbReference type="HAMAP" id="MF_01808">
    <property type="entry name" value="Recomb_XerC_XerD"/>
    <property type="match status" value="1"/>
</dbReference>
<feature type="domain" description="Tyr recombinase" evidence="11">
    <location>
        <begin position="119"/>
        <end position="300"/>
    </location>
</feature>
<dbReference type="InterPro" id="IPR002104">
    <property type="entry name" value="Integrase_catalytic"/>
</dbReference>
<dbReference type="PANTHER" id="PTHR30349:SF81">
    <property type="entry name" value="TYROSINE RECOMBINASE XERC"/>
    <property type="match status" value="1"/>
</dbReference>
<evidence type="ECO:0000313" key="13">
    <source>
        <dbReference type="EMBL" id="GFM35487.1"/>
    </source>
</evidence>
<dbReference type="Pfam" id="PF00589">
    <property type="entry name" value="Phage_integrase"/>
    <property type="match status" value="1"/>
</dbReference>
<organism evidence="13 14">
    <name type="scientific">Desulfovibrio psychrotolerans</name>
    <dbReference type="NCBI Taxonomy" id="415242"/>
    <lineage>
        <taxon>Bacteria</taxon>
        <taxon>Pseudomonadati</taxon>
        <taxon>Thermodesulfobacteriota</taxon>
        <taxon>Desulfovibrionia</taxon>
        <taxon>Desulfovibrionales</taxon>
        <taxon>Desulfovibrionaceae</taxon>
        <taxon>Desulfovibrio</taxon>
    </lineage>
</organism>
<protein>
    <recommendedName>
        <fullName evidence="10">Tyrosine recombinase XerC</fullName>
    </recommendedName>
</protein>